<sequence>MVLARSQYRPNISSTLESEEANS</sequence>
<protein>
    <submittedName>
        <fullName evidence="2">Uncharacterized protein</fullName>
    </submittedName>
</protein>
<dbReference type="AlphaFoldDB" id="A0A0A9BED9"/>
<name>A0A0A9BED9_ARUDO</name>
<dbReference type="EMBL" id="GBRH01235541">
    <property type="protein sequence ID" value="JAD62354.1"/>
    <property type="molecule type" value="Transcribed_RNA"/>
</dbReference>
<reference evidence="2" key="1">
    <citation type="submission" date="2014-09" db="EMBL/GenBank/DDBJ databases">
        <authorList>
            <person name="Magalhaes I.L.F."/>
            <person name="Oliveira U."/>
            <person name="Santos F.R."/>
            <person name="Vidigal T.H.D.A."/>
            <person name="Brescovit A.D."/>
            <person name="Santos A.J."/>
        </authorList>
    </citation>
    <scope>NUCLEOTIDE SEQUENCE</scope>
    <source>
        <tissue evidence="2">Shoot tissue taken approximately 20 cm above the soil surface</tissue>
    </source>
</reference>
<evidence type="ECO:0000256" key="1">
    <source>
        <dbReference type="SAM" id="MobiDB-lite"/>
    </source>
</evidence>
<reference evidence="2" key="2">
    <citation type="journal article" date="2015" name="Data Brief">
        <title>Shoot transcriptome of the giant reed, Arundo donax.</title>
        <authorList>
            <person name="Barrero R.A."/>
            <person name="Guerrero F.D."/>
            <person name="Moolhuijzen P."/>
            <person name="Goolsby J.A."/>
            <person name="Tidwell J."/>
            <person name="Bellgard S.E."/>
            <person name="Bellgard M.I."/>
        </authorList>
    </citation>
    <scope>NUCLEOTIDE SEQUENCE</scope>
    <source>
        <tissue evidence="2">Shoot tissue taken approximately 20 cm above the soil surface</tissue>
    </source>
</reference>
<feature type="region of interest" description="Disordered" evidence="1">
    <location>
        <begin position="1"/>
        <end position="23"/>
    </location>
</feature>
<proteinExistence type="predicted"/>
<accession>A0A0A9BED9</accession>
<evidence type="ECO:0000313" key="2">
    <source>
        <dbReference type="EMBL" id="JAD62354.1"/>
    </source>
</evidence>
<organism evidence="2">
    <name type="scientific">Arundo donax</name>
    <name type="common">Giant reed</name>
    <name type="synonym">Donax arundinaceus</name>
    <dbReference type="NCBI Taxonomy" id="35708"/>
    <lineage>
        <taxon>Eukaryota</taxon>
        <taxon>Viridiplantae</taxon>
        <taxon>Streptophyta</taxon>
        <taxon>Embryophyta</taxon>
        <taxon>Tracheophyta</taxon>
        <taxon>Spermatophyta</taxon>
        <taxon>Magnoliopsida</taxon>
        <taxon>Liliopsida</taxon>
        <taxon>Poales</taxon>
        <taxon>Poaceae</taxon>
        <taxon>PACMAD clade</taxon>
        <taxon>Arundinoideae</taxon>
        <taxon>Arundineae</taxon>
        <taxon>Arundo</taxon>
    </lineage>
</organism>